<accession>A0ACD0NL37</accession>
<dbReference type="Proteomes" id="UP000245626">
    <property type="component" value="Unassembled WGS sequence"/>
</dbReference>
<organism evidence="1 2">
    <name type="scientific">Violaceomyces palustris</name>
    <dbReference type="NCBI Taxonomy" id="1673888"/>
    <lineage>
        <taxon>Eukaryota</taxon>
        <taxon>Fungi</taxon>
        <taxon>Dikarya</taxon>
        <taxon>Basidiomycota</taxon>
        <taxon>Ustilaginomycotina</taxon>
        <taxon>Ustilaginomycetes</taxon>
        <taxon>Violaceomycetales</taxon>
        <taxon>Violaceomycetaceae</taxon>
        <taxon>Violaceomyces</taxon>
    </lineage>
</organism>
<evidence type="ECO:0000313" key="1">
    <source>
        <dbReference type="EMBL" id="PWN46531.1"/>
    </source>
</evidence>
<name>A0ACD0NL37_9BASI</name>
<dbReference type="EMBL" id="KZ820928">
    <property type="protein sequence ID" value="PWN46531.1"/>
    <property type="molecule type" value="Genomic_DNA"/>
</dbReference>
<protein>
    <submittedName>
        <fullName evidence="1">Uncharacterized protein</fullName>
    </submittedName>
</protein>
<reference evidence="1 2" key="1">
    <citation type="journal article" date="2018" name="Mol. Biol. Evol.">
        <title>Broad Genomic Sampling Reveals a Smut Pathogenic Ancestry of the Fungal Clade Ustilaginomycotina.</title>
        <authorList>
            <person name="Kijpornyongpan T."/>
            <person name="Mondo S.J."/>
            <person name="Barry K."/>
            <person name="Sandor L."/>
            <person name="Lee J."/>
            <person name="Lipzen A."/>
            <person name="Pangilinan J."/>
            <person name="LaButti K."/>
            <person name="Hainaut M."/>
            <person name="Henrissat B."/>
            <person name="Grigoriev I.V."/>
            <person name="Spatafora J.W."/>
            <person name="Aime M.C."/>
        </authorList>
    </citation>
    <scope>NUCLEOTIDE SEQUENCE [LARGE SCALE GENOMIC DNA]</scope>
    <source>
        <strain evidence="1 2">SA 807</strain>
    </source>
</reference>
<evidence type="ECO:0000313" key="2">
    <source>
        <dbReference type="Proteomes" id="UP000245626"/>
    </source>
</evidence>
<keyword evidence="2" id="KW-1185">Reference proteome</keyword>
<proteinExistence type="predicted"/>
<gene>
    <name evidence="1" type="ORF">IE53DRAFT_382806</name>
</gene>
<sequence length="255" mass="28596">MSNLKKLISRSPSNLLIKGNSRPLARSIPKPLRPPALRTSRTWTPPNLGPLPTTTITKTFPHRFESSRTLSTSARVCLSSDPGGKPNDGSHPTVYDDFFNLLEDLDRKEYVNVKSISENTFTLSDGLVVDSPMMIISGLVFLWDPPKLDPANSAPSGWGWEEWNDELWKIFEVIDDRPEILLFGTGKTVLPPPQKVRSYINSLGIQLDVQDSRNACSTYNLLVEEGRKVSLAVLPQVRKPVRRISPEELELEMMS</sequence>